<evidence type="ECO:0000313" key="3">
    <source>
        <dbReference type="EMBL" id="MFD2548358.1"/>
    </source>
</evidence>
<keyword evidence="4" id="KW-1185">Reference proteome</keyword>
<protein>
    <submittedName>
        <fullName evidence="3">SH3 domain-containing protein</fullName>
    </submittedName>
</protein>
<dbReference type="RefSeq" id="WP_380904037.1">
    <property type="nucleotide sequence ID" value="NZ_JBHUEG010000001.1"/>
</dbReference>
<gene>
    <name evidence="3" type="ORF">ACFSR5_11960</name>
</gene>
<accession>A0ABW5KJK9</accession>
<evidence type="ECO:0000313" key="4">
    <source>
        <dbReference type="Proteomes" id="UP001597545"/>
    </source>
</evidence>
<reference evidence="4" key="1">
    <citation type="journal article" date="2019" name="Int. J. Syst. Evol. Microbiol.">
        <title>The Global Catalogue of Microorganisms (GCM) 10K type strain sequencing project: providing services to taxonomists for standard genome sequencing and annotation.</title>
        <authorList>
            <consortium name="The Broad Institute Genomics Platform"/>
            <consortium name="The Broad Institute Genome Sequencing Center for Infectious Disease"/>
            <person name="Wu L."/>
            <person name="Ma J."/>
        </authorList>
    </citation>
    <scope>NUCLEOTIDE SEQUENCE [LARGE SCALE GENOMIC DNA]</scope>
    <source>
        <strain evidence="4">KCTC 42662</strain>
    </source>
</reference>
<name>A0ABW5KJK9_9SPHI</name>
<sequence>MTKNLMDYSDLKPRQCCSLSILLLLCLLFNACSAPTGTTPVSSGEDSLSTHDQVNQTEKTTSYPPILLDFDSTPVLKTAMVTSRSGAIFRQGCSEKAVPLGTYDYGTKLDIVEDAGDWWGVRERIGRTFVENDVEIERSAWEKVYVKKGETGSSSEIALSAADLYHYTYLELADKSKQNEQKKRLQDYLDLALIDKATFDQQKKESVRFFHADSTRFQQRSGTLWLPTTQGDGISLHDRITDGDDQVEYGYLGHIDILDAFVVSGSFYEMYRVFLFNRTTGEQMGAFDEFPHLSADKNHILTLAANPYETTGDLALYRVEGTSIQLLFTIGFTHWMPESGDRGFWGKDGNFYTPVNHKDVFWKENGMLNDHFQYLRIHPVR</sequence>
<evidence type="ECO:0000256" key="1">
    <source>
        <dbReference type="SAM" id="MobiDB-lite"/>
    </source>
</evidence>
<dbReference type="Proteomes" id="UP001597545">
    <property type="component" value="Unassembled WGS sequence"/>
</dbReference>
<feature type="region of interest" description="Disordered" evidence="1">
    <location>
        <begin position="38"/>
        <end position="58"/>
    </location>
</feature>
<feature type="chain" id="PRO_5047344937" evidence="2">
    <location>
        <begin position="35"/>
        <end position="381"/>
    </location>
</feature>
<keyword evidence="2" id="KW-0732">Signal</keyword>
<evidence type="ECO:0000256" key="2">
    <source>
        <dbReference type="SAM" id="SignalP"/>
    </source>
</evidence>
<comment type="caution">
    <text evidence="3">The sequence shown here is derived from an EMBL/GenBank/DDBJ whole genome shotgun (WGS) entry which is preliminary data.</text>
</comment>
<feature type="signal peptide" evidence="2">
    <location>
        <begin position="1"/>
        <end position="34"/>
    </location>
</feature>
<organism evidence="3 4">
    <name type="scientific">Sphingobacterium suaedae</name>
    <dbReference type="NCBI Taxonomy" id="1686402"/>
    <lineage>
        <taxon>Bacteria</taxon>
        <taxon>Pseudomonadati</taxon>
        <taxon>Bacteroidota</taxon>
        <taxon>Sphingobacteriia</taxon>
        <taxon>Sphingobacteriales</taxon>
        <taxon>Sphingobacteriaceae</taxon>
        <taxon>Sphingobacterium</taxon>
    </lineage>
</organism>
<dbReference type="EMBL" id="JBHULR010000004">
    <property type="protein sequence ID" value="MFD2548358.1"/>
    <property type="molecule type" value="Genomic_DNA"/>
</dbReference>
<proteinExistence type="predicted"/>